<feature type="region of interest" description="Disordered" evidence="1">
    <location>
        <begin position="91"/>
        <end position="126"/>
    </location>
</feature>
<accession>A0A2J8A2Y9</accession>
<evidence type="ECO:0000313" key="3">
    <source>
        <dbReference type="Proteomes" id="UP000236333"/>
    </source>
</evidence>
<dbReference type="AlphaFoldDB" id="A0A2J8A2Y9"/>
<evidence type="ECO:0000313" key="2">
    <source>
        <dbReference type="EMBL" id="PNH06880.1"/>
    </source>
</evidence>
<gene>
    <name evidence="2" type="ORF">TSOC_006705</name>
</gene>
<proteinExistence type="predicted"/>
<protein>
    <submittedName>
        <fullName evidence="2">Uncharacterized protein</fullName>
    </submittedName>
</protein>
<dbReference type="OrthoDB" id="511846at2759"/>
<dbReference type="Proteomes" id="UP000236333">
    <property type="component" value="Unassembled WGS sequence"/>
</dbReference>
<comment type="caution">
    <text evidence="2">The sequence shown here is derived from an EMBL/GenBank/DDBJ whole genome shotgun (WGS) entry which is preliminary data.</text>
</comment>
<dbReference type="EMBL" id="PGGS01000210">
    <property type="protein sequence ID" value="PNH06880.1"/>
    <property type="molecule type" value="Genomic_DNA"/>
</dbReference>
<feature type="region of interest" description="Disordered" evidence="1">
    <location>
        <begin position="1"/>
        <end position="29"/>
    </location>
</feature>
<name>A0A2J8A2Y9_9CHLO</name>
<reference evidence="2 3" key="1">
    <citation type="journal article" date="2017" name="Mol. Biol. Evol.">
        <title>The 4-celled Tetrabaena socialis nuclear genome reveals the essential components for genetic control of cell number at the origin of multicellularity in the volvocine lineage.</title>
        <authorList>
            <person name="Featherston J."/>
            <person name="Arakaki Y."/>
            <person name="Hanschen E.R."/>
            <person name="Ferris P.J."/>
            <person name="Michod R.E."/>
            <person name="Olson B.J.S.C."/>
            <person name="Nozaki H."/>
            <person name="Durand P.M."/>
        </authorList>
    </citation>
    <scope>NUCLEOTIDE SEQUENCE [LARGE SCALE GENOMIC DNA]</scope>
    <source>
        <strain evidence="2 3">NIES-571</strain>
    </source>
</reference>
<organism evidence="2 3">
    <name type="scientific">Tetrabaena socialis</name>
    <dbReference type="NCBI Taxonomy" id="47790"/>
    <lineage>
        <taxon>Eukaryota</taxon>
        <taxon>Viridiplantae</taxon>
        <taxon>Chlorophyta</taxon>
        <taxon>core chlorophytes</taxon>
        <taxon>Chlorophyceae</taxon>
        <taxon>CS clade</taxon>
        <taxon>Chlamydomonadales</taxon>
        <taxon>Tetrabaenaceae</taxon>
        <taxon>Tetrabaena</taxon>
    </lineage>
</organism>
<evidence type="ECO:0000256" key="1">
    <source>
        <dbReference type="SAM" id="MobiDB-lite"/>
    </source>
</evidence>
<sequence length="126" mass="13995">MVVFKTTGGRAWNPPGGLRPLTPSQKRNRKKNVELTLKNMSVLKMAQAQQPALPVRLYKPLSFNRALWLKRKLEEARTSLGWGMDAASLQQQARAASPSLRGPGSLLPPAARAALAQEEQQQQQQR</sequence>
<keyword evidence="3" id="KW-1185">Reference proteome</keyword>